<name>A0A1A7Z3Q4_9TELE</name>
<reference evidence="2" key="1">
    <citation type="submission" date="2016-05" db="EMBL/GenBank/DDBJ databases">
        <authorList>
            <person name="Lavstsen T."/>
            <person name="Jespersen J.S."/>
        </authorList>
    </citation>
    <scope>NUCLEOTIDE SEQUENCE</scope>
    <source>
        <tissue evidence="2">Brain</tissue>
    </source>
</reference>
<evidence type="ECO:0000313" key="2">
    <source>
        <dbReference type="EMBL" id="SBP36805.1"/>
    </source>
</evidence>
<organism evidence="2">
    <name type="scientific">Iconisemion striatum</name>
    <dbReference type="NCBI Taxonomy" id="60296"/>
    <lineage>
        <taxon>Eukaryota</taxon>
        <taxon>Metazoa</taxon>
        <taxon>Chordata</taxon>
        <taxon>Craniata</taxon>
        <taxon>Vertebrata</taxon>
        <taxon>Euteleostomi</taxon>
        <taxon>Actinopterygii</taxon>
        <taxon>Neopterygii</taxon>
        <taxon>Teleostei</taxon>
        <taxon>Neoteleostei</taxon>
        <taxon>Acanthomorphata</taxon>
        <taxon>Ovalentaria</taxon>
        <taxon>Atherinomorphae</taxon>
        <taxon>Cyprinodontiformes</taxon>
        <taxon>Nothobranchiidae</taxon>
        <taxon>Iconisemion</taxon>
    </lineage>
</organism>
<protein>
    <submittedName>
        <fullName evidence="2">Uncharacterized protein</fullName>
    </submittedName>
</protein>
<feature type="compositionally biased region" description="Basic residues" evidence="1">
    <location>
        <begin position="24"/>
        <end position="39"/>
    </location>
</feature>
<dbReference type="AlphaFoldDB" id="A0A1A7Z3Q4"/>
<gene>
    <name evidence="2" type="primary">Nfu_g_1_012326</name>
</gene>
<dbReference type="EMBL" id="HADX01014573">
    <property type="protein sequence ID" value="SBP36805.1"/>
    <property type="molecule type" value="Transcribed_RNA"/>
</dbReference>
<accession>A0A1A7Z3Q4</accession>
<reference evidence="2" key="2">
    <citation type="submission" date="2016-06" db="EMBL/GenBank/DDBJ databases">
        <title>The genome of a short-lived fish provides insights into sex chromosome evolution and the genetic control of aging.</title>
        <authorList>
            <person name="Reichwald K."/>
            <person name="Felder M."/>
            <person name="Petzold A."/>
            <person name="Koch P."/>
            <person name="Groth M."/>
            <person name="Platzer M."/>
        </authorList>
    </citation>
    <scope>NUCLEOTIDE SEQUENCE</scope>
    <source>
        <tissue evidence="2">Brain</tissue>
    </source>
</reference>
<proteinExistence type="predicted"/>
<feature type="non-terminal residue" evidence="2">
    <location>
        <position position="48"/>
    </location>
</feature>
<feature type="region of interest" description="Disordered" evidence="1">
    <location>
        <begin position="1"/>
        <end position="48"/>
    </location>
</feature>
<evidence type="ECO:0000256" key="1">
    <source>
        <dbReference type="SAM" id="MobiDB-lite"/>
    </source>
</evidence>
<sequence length="48" mass="5520">MGNSMGCVRPPRDGEQDGAQPLSPKKRLRFRRRHKGNKSRRAEKDISD</sequence>